<protein>
    <submittedName>
        <fullName evidence="1">Uncharacterized protein</fullName>
    </submittedName>
</protein>
<comment type="caution">
    <text evidence="1">The sequence shown here is derived from an EMBL/GenBank/DDBJ whole genome shotgun (WGS) entry which is preliminary data.</text>
</comment>
<evidence type="ECO:0000313" key="2">
    <source>
        <dbReference type="Proteomes" id="UP001629274"/>
    </source>
</evidence>
<name>A0ABW9BU88_9BURK</name>
<dbReference type="EMBL" id="JAQQDR010000025">
    <property type="protein sequence ID" value="MFM0243297.1"/>
    <property type="molecule type" value="Genomic_DNA"/>
</dbReference>
<dbReference type="Proteomes" id="UP001629274">
    <property type="component" value="Unassembled WGS sequence"/>
</dbReference>
<organism evidence="1 2">
    <name type="scientific">Paraburkholderia phytofirmans</name>
    <dbReference type="NCBI Taxonomy" id="261302"/>
    <lineage>
        <taxon>Bacteria</taxon>
        <taxon>Pseudomonadati</taxon>
        <taxon>Pseudomonadota</taxon>
        <taxon>Betaproteobacteria</taxon>
        <taxon>Burkholderiales</taxon>
        <taxon>Burkholderiaceae</taxon>
        <taxon>Paraburkholderia</taxon>
    </lineage>
</organism>
<sequence length="110" mass="11610">MRIHPKLTAVINGELFVSSAGILLLAANAMHADSAQVPADGRARGKRTVEVLLSAARAGGFKQAHILETLLLTDRESARTAELALQAMECVGGVGELATALRRAGFYPEE</sequence>
<reference evidence="1 2" key="1">
    <citation type="journal article" date="2024" name="Chem. Sci.">
        <title>Discovery of megapolipeptins by genome mining of a Burkholderiales bacteria collection.</title>
        <authorList>
            <person name="Paulo B.S."/>
            <person name="Recchia M.J.J."/>
            <person name="Lee S."/>
            <person name="Fergusson C.H."/>
            <person name="Romanowski S.B."/>
            <person name="Hernandez A."/>
            <person name="Krull N."/>
            <person name="Liu D.Y."/>
            <person name="Cavanagh H."/>
            <person name="Bos A."/>
            <person name="Gray C.A."/>
            <person name="Murphy B.T."/>
            <person name="Linington R.G."/>
            <person name="Eustaquio A.S."/>
        </authorList>
    </citation>
    <scope>NUCLEOTIDE SEQUENCE [LARGE SCALE GENOMIC DNA]</scope>
    <source>
        <strain evidence="1 2">RL17-351-BIE-A</strain>
    </source>
</reference>
<proteinExistence type="predicted"/>
<accession>A0ABW9BU88</accession>
<evidence type="ECO:0000313" key="1">
    <source>
        <dbReference type="EMBL" id="MFM0243297.1"/>
    </source>
</evidence>
<gene>
    <name evidence="1" type="ORF">PQR03_34645</name>
</gene>
<dbReference type="RefSeq" id="WP_408264895.1">
    <property type="nucleotide sequence ID" value="NZ_JAQQCK010000032.1"/>
</dbReference>
<keyword evidence="2" id="KW-1185">Reference proteome</keyword>